<proteinExistence type="predicted"/>
<organism evidence="1 2">
    <name type="scientific">Streptomyces osmaniensis</name>
    <dbReference type="NCBI Taxonomy" id="593134"/>
    <lineage>
        <taxon>Bacteria</taxon>
        <taxon>Bacillati</taxon>
        <taxon>Actinomycetota</taxon>
        <taxon>Actinomycetes</taxon>
        <taxon>Kitasatosporales</taxon>
        <taxon>Streptomycetaceae</taxon>
        <taxon>Streptomyces</taxon>
    </lineage>
</organism>
<dbReference type="EMBL" id="BAABCE010000023">
    <property type="protein sequence ID" value="GAA3587287.1"/>
    <property type="molecule type" value="Genomic_DNA"/>
</dbReference>
<comment type="caution">
    <text evidence="1">The sequence shown here is derived from an EMBL/GenBank/DDBJ whole genome shotgun (WGS) entry which is preliminary data.</text>
</comment>
<dbReference type="Proteomes" id="UP001500707">
    <property type="component" value="Unassembled WGS sequence"/>
</dbReference>
<name>A0ABP6YR70_9ACTN</name>
<accession>A0ABP6YR70</accession>
<gene>
    <name evidence="1" type="ORF">GCM10022295_81030</name>
</gene>
<evidence type="ECO:0000313" key="1">
    <source>
        <dbReference type="EMBL" id="GAA3587287.1"/>
    </source>
</evidence>
<keyword evidence="2" id="KW-1185">Reference proteome</keyword>
<protein>
    <submittedName>
        <fullName evidence="1">Uncharacterized protein</fullName>
    </submittedName>
</protein>
<reference evidence="2" key="1">
    <citation type="journal article" date="2019" name="Int. J. Syst. Evol. Microbiol.">
        <title>The Global Catalogue of Microorganisms (GCM) 10K type strain sequencing project: providing services to taxonomists for standard genome sequencing and annotation.</title>
        <authorList>
            <consortium name="The Broad Institute Genomics Platform"/>
            <consortium name="The Broad Institute Genome Sequencing Center for Infectious Disease"/>
            <person name="Wu L."/>
            <person name="Ma J."/>
        </authorList>
    </citation>
    <scope>NUCLEOTIDE SEQUENCE [LARGE SCALE GENOMIC DNA]</scope>
    <source>
        <strain evidence="2">JCM 17656</strain>
    </source>
</reference>
<sequence length="100" mass="10939">MLRFLNSPPVSDETVLTVCQLLPREGSPEEAGRGRYFTNLTQHCRYGGSRAYRAGRLTRWHCASRAYPRHTHKIAPTPAAPSPRGLDAAGVGATPLLRVA</sequence>
<evidence type="ECO:0000313" key="2">
    <source>
        <dbReference type="Proteomes" id="UP001500707"/>
    </source>
</evidence>